<feature type="compositionally biased region" description="Polar residues" evidence="1">
    <location>
        <begin position="113"/>
        <end position="123"/>
    </location>
</feature>
<name>A0A9P7B5V9_RHOMI</name>
<dbReference type="EMBL" id="PUHQ01000044">
    <property type="protein sequence ID" value="KAG0660439.1"/>
    <property type="molecule type" value="Genomic_DNA"/>
</dbReference>
<dbReference type="Pfam" id="PF16761">
    <property type="entry name" value="Clr2_transil"/>
    <property type="match status" value="1"/>
</dbReference>
<reference evidence="3 4" key="1">
    <citation type="submission" date="2020-11" db="EMBL/GenBank/DDBJ databases">
        <title>Kefir isolates.</title>
        <authorList>
            <person name="Marcisauskas S."/>
            <person name="Kim Y."/>
            <person name="Blasche S."/>
        </authorList>
    </citation>
    <scope>NUCLEOTIDE SEQUENCE [LARGE SCALE GENOMIC DNA]</scope>
    <source>
        <strain evidence="3 4">KR</strain>
    </source>
</reference>
<feature type="region of interest" description="Disordered" evidence="1">
    <location>
        <begin position="85"/>
        <end position="132"/>
    </location>
</feature>
<protein>
    <recommendedName>
        <fullName evidence="2">Cryptic loci regulator 2 N-terminal domain-containing protein</fullName>
    </recommendedName>
</protein>
<dbReference type="Proteomes" id="UP000777482">
    <property type="component" value="Unassembled WGS sequence"/>
</dbReference>
<comment type="caution">
    <text evidence="3">The sequence shown here is derived from an EMBL/GenBank/DDBJ whole genome shotgun (WGS) entry which is preliminary data.</text>
</comment>
<proteinExistence type="predicted"/>
<sequence>MQVAGQAIAETCGLQDADHAAFTLDGWPAGYSAWVSRGKDNSQKQLDTYLYGARKKIRSQLELRQHFKNFCAALPCAIQNPQNAHNLQRAVSSSRPIPPPPRQIPSQLDPLQPISSQTNSSQLRPVNRPAAPAYNPARPHLIRPGELAPFQDGNGLARVCVVIESRRHGQARRRYTVHHLATGIEQTVDAQDLYPEIVTRDFGGRREEEETCRRRITESEKDGSNGLVLGGERIVQGDIMRITLPQSLRTEHNTRHTMLLTNEIVQLNSGVFLNGHLVSLVCSPDKPSSSTTTDTPLLPPAPSGLKWKLHRKVSIPLCKKLSNVIDEALAAGIGPPAYLRMAASYTPCTEQASLATMADL</sequence>
<feature type="domain" description="Cryptic loci regulator 2 N-terminal" evidence="2">
    <location>
        <begin position="23"/>
        <end position="69"/>
    </location>
</feature>
<keyword evidence="4" id="KW-1185">Reference proteome</keyword>
<organism evidence="3 4">
    <name type="scientific">Rhodotorula mucilaginosa</name>
    <name type="common">Yeast</name>
    <name type="synonym">Rhodotorula rubra</name>
    <dbReference type="NCBI Taxonomy" id="5537"/>
    <lineage>
        <taxon>Eukaryota</taxon>
        <taxon>Fungi</taxon>
        <taxon>Dikarya</taxon>
        <taxon>Basidiomycota</taxon>
        <taxon>Pucciniomycotina</taxon>
        <taxon>Microbotryomycetes</taxon>
        <taxon>Sporidiobolales</taxon>
        <taxon>Sporidiobolaceae</taxon>
        <taxon>Rhodotorula</taxon>
    </lineage>
</organism>
<accession>A0A9P7B5V9</accession>
<evidence type="ECO:0000313" key="4">
    <source>
        <dbReference type="Proteomes" id="UP000777482"/>
    </source>
</evidence>
<dbReference type="InterPro" id="IPR031915">
    <property type="entry name" value="Clr2_N"/>
</dbReference>
<evidence type="ECO:0000259" key="2">
    <source>
        <dbReference type="Pfam" id="PF16761"/>
    </source>
</evidence>
<dbReference type="AlphaFoldDB" id="A0A9P7B5V9"/>
<gene>
    <name evidence="3" type="ORF">C6P46_004621</name>
</gene>
<evidence type="ECO:0000313" key="3">
    <source>
        <dbReference type="EMBL" id="KAG0660439.1"/>
    </source>
</evidence>
<evidence type="ECO:0000256" key="1">
    <source>
        <dbReference type="SAM" id="MobiDB-lite"/>
    </source>
</evidence>